<protein>
    <submittedName>
        <fullName evidence="2">Uncharacterized protein</fullName>
    </submittedName>
</protein>
<dbReference type="EMBL" id="JAYKXN010000008">
    <property type="protein sequence ID" value="KAK7262214.1"/>
    <property type="molecule type" value="Genomic_DNA"/>
</dbReference>
<evidence type="ECO:0000313" key="3">
    <source>
        <dbReference type="Proteomes" id="UP001359559"/>
    </source>
</evidence>
<reference evidence="2 3" key="1">
    <citation type="submission" date="2024-01" db="EMBL/GenBank/DDBJ databases">
        <title>The genomes of 5 underutilized Papilionoideae crops provide insights into root nodulation and disease resistance.</title>
        <authorList>
            <person name="Yuan L."/>
        </authorList>
    </citation>
    <scope>NUCLEOTIDE SEQUENCE [LARGE SCALE GENOMIC DNA]</scope>
    <source>
        <strain evidence="2">LY-2023</strain>
        <tissue evidence="2">Leaf</tissue>
    </source>
</reference>
<dbReference type="AlphaFoldDB" id="A0AAN9ER77"/>
<evidence type="ECO:0000256" key="1">
    <source>
        <dbReference type="SAM" id="Phobius"/>
    </source>
</evidence>
<comment type="caution">
    <text evidence="2">The sequence shown here is derived from an EMBL/GenBank/DDBJ whole genome shotgun (WGS) entry which is preliminary data.</text>
</comment>
<accession>A0AAN9ER77</accession>
<organism evidence="2 3">
    <name type="scientific">Clitoria ternatea</name>
    <name type="common">Butterfly pea</name>
    <dbReference type="NCBI Taxonomy" id="43366"/>
    <lineage>
        <taxon>Eukaryota</taxon>
        <taxon>Viridiplantae</taxon>
        <taxon>Streptophyta</taxon>
        <taxon>Embryophyta</taxon>
        <taxon>Tracheophyta</taxon>
        <taxon>Spermatophyta</taxon>
        <taxon>Magnoliopsida</taxon>
        <taxon>eudicotyledons</taxon>
        <taxon>Gunneridae</taxon>
        <taxon>Pentapetalae</taxon>
        <taxon>rosids</taxon>
        <taxon>fabids</taxon>
        <taxon>Fabales</taxon>
        <taxon>Fabaceae</taxon>
        <taxon>Papilionoideae</taxon>
        <taxon>50 kb inversion clade</taxon>
        <taxon>NPAAA clade</taxon>
        <taxon>indigoferoid/millettioid clade</taxon>
        <taxon>Phaseoleae</taxon>
        <taxon>Clitoria</taxon>
    </lineage>
</organism>
<gene>
    <name evidence="2" type="ORF">RJT34_29777</name>
</gene>
<evidence type="ECO:0000313" key="2">
    <source>
        <dbReference type="EMBL" id="KAK7262214.1"/>
    </source>
</evidence>
<keyword evidence="3" id="KW-1185">Reference proteome</keyword>
<keyword evidence="1" id="KW-1133">Transmembrane helix</keyword>
<feature type="transmembrane region" description="Helical" evidence="1">
    <location>
        <begin position="20"/>
        <end position="44"/>
    </location>
</feature>
<proteinExistence type="predicted"/>
<dbReference type="Proteomes" id="UP001359559">
    <property type="component" value="Unassembled WGS sequence"/>
</dbReference>
<sequence>MSKEHFPLLTSLEQTKPFLSISVLSIISISTRVIFFPFLLLLLLRSHLPISKKPHNIRVQHGSNFFLRTLTMI</sequence>
<name>A0AAN9ER77_CLITE</name>
<keyword evidence="1" id="KW-0812">Transmembrane</keyword>
<keyword evidence="1" id="KW-0472">Membrane</keyword>